<proteinExistence type="predicted"/>
<gene>
    <name evidence="1" type="ORF">PAPOLLO_LOCUS19490</name>
</gene>
<keyword evidence="2" id="KW-1185">Reference proteome</keyword>
<evidence type="ECO:0000313" key="1">
    <source>
        <dbReference type="EMBL" id="CAG5030493.1"/>
    </source>
</evidence>
<reference evidence="1" key="1">
    <citation type="submission" date="2021-04" db="EMBL/GenBank/DDBJ databases">
        <authorList>
            <person name="Tunstrom K."/>
        </authorList>
    </citation>
    <scope>NUCLEOTIDE SEQUENCE</scope>
</reference>
<dbReference type="AlphaFoldDB" id="A0A8S3XL48"/>
<name>A0A8S3XL48_PARAO</name>
<dbReference type="Proteomes" id="UP000691718">
    <property type="component" value="Unassembled WGS sequence"/>
</dbReference>
<sequence length="131" mass="14403">MSIIDSRWRPWVIFSKVGDSPVLQTTNPLPYTRSTTSPPLALATGLPQMGCQPLKSPPICVSLSRVADSSLSGSMYTDAMYITRFPAERRATQRLGVEYCVSPIMEPHPGLTRMQALTLASDDGNFITWTP</sequence>
<organism evidence="1 2">
    <name type="scientific">Parnassius apollo</name>
    <name type="common">Apollo butterfly</name>
    <name type="synonym">Papilio apollo</name>
    <dbReference type="NCBI Taxonomy" id="110799"/>
    <lineage>
        <taxon>Eukaryota</taxon>
        <taxon>Metazoa</taxon>
        <taxon>Ecdysozoa</taxon>
        <taxon>Arthropoda</taxon>
        <taxon>Hexapoda</taxon>
        <taxon>Insecta</taxon>
        <taxon>Pterygota</taxon>
        <taxon>Neoptera</taxon>
        <taxon>Endopterygota</taxon>
        <taxon>Lepidoptera</taxon>
        <taxon>Glossata</taxon>
        <taxon>Ditrysia</taxon>
        <taxon>Papilionoidea</taxon>
        <taxon>Papilionidae</taxon>
        <taxon>Parnassiinae</taxon>
        <taxon>Parnassini</taxon>
        <taxon>Parnassius</taxon>
        <taxon>Parnassius</taxon>
    </lineage>
</organism>
<evidence type="ECO:0000313" key="2">
    <source>
        <dbReference type="Proteomes" id="UP000691718"/>
    </source>
</evidence>
<comment type="caution">
    <text evidence="1">The sequence shown here is derived from an EMBL/GenBank/DDBJ whole genome shotgun (WGS) entry which is preliminary data.</text>
</comment>
<dbReference type="EMBL" id="CAJQZP010001208">
    <property type="protein sequence ID" value="CAG5030493.1"/>
    <property type="molecule type" value="Genomic_DNA"/>
</dbReference>
<accession>A0A8S3XL48</accession>
<protein>
    <submittedName>
        <fullName evidence="1">(apollo) hypothetical protein</fullName>
    </submittedName>
</protein>